<reference evidence="3" key="1">
    <citation type="submission" date="2020-05" db="EMBL/GenBank/DDBJ databases">
        <authorList>
            <person name="Chiriac C."/>
            <person name="Salcher M."/>
            <person name="Ghai R."/>
            <person name="Kavagutti S V."/>
        </authorList>
    </citation>
    <scope>NUCLEOTIDE SEQUENCE</scope>
</reference>
<evidence type="ECO:0000256" key="2">
    <source>
        <dbReference type="SAM" id="Phobius"/>
    </source>
</evidence>
<feature type="region of interest" description="Disordered" evidence="1">
    <location>
        <begin position="45"/>
        <end position="97"/>
    </location>
</feature>
<feature type="transmembrane region" description="Helical" evidence="2">
    <location>
        <begin position="12"/>
        <end position="36"/>
    </location>
</feature>
<keyword evidence="2" id="KW-0812">Transmembrane</keyword>
<sequence>MKAVFTALLVSLVFAVFFVLFLIVPLIVIAVGYFWMTARHKRLSRKAKESKGDDGGGQQHPEADPQLDPPPGTTPQGTQPGTAVTTSKPPLVESPSA</sequence>
<dbReference type="EMBL" id="CAFBMK010000132">
    <property type="protein sequence ID" value="CAB4925898.1"/>
    <property type="molecule type" value="Genomic_DNA"/>
</dbReference>
<protein>
    <submittedName>
        <fullName evidence="3">Unannotated protein</fullName>
    </submittedName>
</protein>
<proteinExistence type="predicted"/>
<evidence type="ECO:0000256" key="1">
    <source>
        <dbReference type="SAM" id="MobiDB-lite"/>
    </source>
</evidence>
<organism evidence="3">
    <name type="scientific">freshwater metagenome</name>
    <dbReference type="NCBI Taxonomy" id="449393"/>
    <lineage>
        <taxon>unclassified sequences</taxon>
        <taxon>metagenomes</taxon>
        <taxon>ecological metagenomes</taxon>
    </lineage>
</organism>
<feature type="compositionally biased region" description="Low complexity" evidence="1">
    <location>
        <begin position="74"/>
        <end position="86"/>
    </location>
</feature>
<evidence type="ECO:0000313" key="3">
    <source>
        <dbReference type="EMBL" id="CAB4925898.1"/>
    </source>
</evidence>
<name>A0A6J7I4M0_9ZZZZ</name>
<dbReference type="AlphaFoldDB" id="A0A6J7I4M0"/>
<keyword evidence="2" id="KW-1133">Transmembrane helix</keyword>
<gene>
    <name evidence="3" type="ORF">UFOPK3564_02101</name>
</gene>
<accession>A0A6J7I4M0</accession>
<keyword evidence="2" id="KW-0472">Membrane</keyword>